<evidence type="ECO:0000313" key="1">
    <source>
        <dbReference type="EMBL" id="PNR28276.1"/>
    </source>
</evidence>
<dbReference type="Proteomes" id="UP000006727">
    <property type="component" value="Chromosome 24"/>
</dbReference>
<dbReference type="EMBL" id="ABEU02000024">
    <property type="protein sequence ID" value="PNR28276.1"/>
    <property type="molecule type" value="Genomic_DNA"/>
</dbReference>
<reference evidence="2" key="3">
    <citation type="submission" date="2020-12" db="UniProtKB">
        <authorList>
            <consortium name="EnsemblPlants"/>
        </authorList>
    </citation>
    <scope>IDENTIFICATION</scope>
</reference>
<evidence type="ECO:0000313" key="3">
    <source>
        <dbReference type="Proteomes" id="UP000006727"/>
    </source>
</evidence>
<reference evidence="1 3" key="2">
    <citation type="journal article" date="2018" name="Plant J.">
        <title>The Physcomitrella patens chromosome-scale assembly reveals moss genome structure and evolution.</title>
        <authorList>
            <person name="Lang D."/>
            <person name="Ullrich K.K."/>
            <person name="Murat F."/>
            <person name="Fuchs J."/>
            <person name="Jenkins J."/>
            <person name="Haas F.B."/>
            <person name="Piednoel M."/>
            <person name="Gundlach H."/>
            <person name="Van Bel M."/>
            <person name="Meyberg R."/>
            <person name="Vives C."/>
            <person name="Morata J."/>
            <person name="Symeonidi A."/>
            <person name="Hiss M."/>
            <person name="Muchero W."/>
            <person name="Kamisugi Y."/>
            <person name="Saleh O."/>
            <person name="Blanc G."/>
            <person name="Decker E.L."/>
            <person name="van Gessel N."/>
            <person name="Grimwood J."/>
            <person name="Hayes R.D."/>
            <person name="Graham S.W."/>
            <person name="Gunter L.E."/>
            <person name="McDaniel S.F."/>
            <person name="Hoernstein S.N.W."/>
            <person name="Larsson A."/>
            <person name="Li F.W."/>
            <person name="Perroud P.F."/>
            <person name="Phillips J."/>
            <person name="Ranjan P."/>
            <person name="Rokshar D.S."/>
            <person name="Rothfels C.J."/>
            <person name="Schneider L."/>
            <person name="Shu S."/>
            <person name="Stevenson D.W."/>
            <person name="Thummler F."/>
            <person name="Tillich M."/>
            <person name="Villarreal Aguilar J.C."/>
            <person name="Widiez T."/>
            <person name="Wong G.K."/>
            <person name="Wymore A."/>
            <person name="Zhang Y."/>
            <person name="Zimmer A.D."/>
            <person name="Quatrano R.S."/>
            <person name="Mayer K.F.X."/>
            <person name="Goodstein D."/>
            <person name="Casacuberta J.M."/>
            <person name="Vandepoele K."/>
            <person name="Reski R."/>
            <person name="Cuming A.C."/>
            <person name="Tuskan G.A."/>
            <person name="Maumus F."/>
            <person name="Salse J."/>
            <person name="Schmutz J."/>
            <person name="Rensing S.A."/>
        </authorList>
    </citation>
    <scope>NUCLEOTIDE SEQUENCE [LARGE SCALE GENOMIC DNA]</scope>
    <source>
        <strain evidence="2 3">cv. Gransden 2004</strain>
    </source>
</reference>
<organism evidence="1">
    <name type="scientific">Physcomitrium patens</name>
    <name type="common">Spreading-leaved earth moss</name>
    <name type="synonym">Physcomitrella patens</name>
    <dbReference type="NCBI Taxonomy" id="3218"/>
    <lineage>
        <taxon>Eukaryota</taxon>
        <taxon>Viridiplantae</taxon>
        <taxon>Streptophyta</taxon>
        <taxon>Embryophyta</taxon>
        <taxon>Bryophyta</taxon>
        <taxon>Bryophytina</taxon>
        <taxon>Bryopsida</taxon>
        <taxon>Funariidae</taxon>
        <taxon>Funariales</taxon>
        <taxon>Funariaceae</taxon>
        <taxon>Physcomitrium</taxon>
    </lineage>
</organism>
<keyword evidence="3" id="KW-1185">Reference proteome</keyword>
<sequence length="72" mass="8273">MALRAFNGFVSLQEELEAQTYNEVHNGFLNHSPSFQCILETSQADPVTRLQSSMTLYFLTLCRKEFLRDATL</sequence>
<dbReference type="Gramene" id="Pp3c24_9890V3.1">
    <property type="protein sequence ID" value="Pp3c24_9890V3.1"/>
    <property type="gene ID" value="Pp3c24_9890"/>
</dbReference>
<dbReference type="InParanoid" id="A0A2K1IG72"/>
<dbReference type="EnsemblPlants" id="Pp3c24_9890V3.1">
    <property type="protein sequence ID" value="Pp3c24_9890V3.1"/>
    <property type="gene ID" value="Pp3c24_9890"/>
</dbReference>
<dbReference type="AlphaFoldDB" id="A0A2K1IG72"/>
<protein>
    <submittedName>
        <fullName evidence="1 2">Uncharacterized protein</fullName>
    </submittedName>
</protein>
<proteinExistence type="predicted"/>
<dbReference type="EnsemblPlants" id="Pp3c24_9890V3.2">
    <property type="protein sequence ID" value="Pp3c24_9890V3.2"/>
    <property type="gene ID" value="Pp3c24_9890"/>
</dbReference>
<gene>
    <name evidence="1" type="ORF">PHYPA_028868</name>
</gene>
<accession>A0A2K1IG72</accession>
<evidence type="ECO:0000313" key="2">
    <source>
        <dbReference type="EnsemblPlants" id="Pp3c24_9890V3.1"/>
    </source>
</evidence>
<dbReference type="Gramene" id="Pp3c24_9890V3.2">
    <property type="protein sequence ID" value="Pp3c24_9890V3.2"/>
    <property type="gene ID" value="Pp3c24_9890"/>
</dbReference>
<reference evidence="1 3" key="1">
    <citation type="journal article" date="2008" name="Science">
        <title>The Physcomitrella genome reveals evolutionary insights into the conquest of land by plants.</title>
        <authorList>
            <person name="Rensing S."/>
            <person name="Lang D."/>
            <person name="Zimmer A."/>
            <person name="Terry A."/>
            <person name="Salamov A."/>
            <person name="Shapiro H."/>
            <person name="Nishiyama T."/>
            <person name="Perroud P.-F."/>
            <person name="Lindquist E."/>
            <person name="Kamisugi Y."/>
            <person name="Tanahashi T."/>
            <person name="Sakakibara K."/>
            <person name="Fujita T."/>
            <person name="Oishi K."/>
            <person name="Shin-I T."/>
            <person name="Kuroki Y."/>
            <person name="Toyoda A."/>
            <person name="Suzuki Y."/>
            <person name="Hashimoto A."/>
            <person name="Yamaguchi K."/>
            <person name="Sugano A."/>
            <person name="Kohara Y."/>
            <person name="Fujiyama A."/>
            <person name="Anterola A."/>
            <person name="Aoki S."/>
            <person name="Ashton N."/>
            <person name="Barbazuk W.B."/>
            <person name="Barker E."/>
            <person name="Bennetzen J."/>
            <person name="Bezanilla M."/>
            <person name="Blankenship R."/>
            <person name="Cho S.H."/>
            <person name="Dutcher S."/>
            <person name="Estelle M."/>
            <person name="Fawcett J.A."/>
            <person name="Gundlach H."/>
            <person name="Hanada K."/>
            <person name="Heyl A."/>
            <person name="Hicks K.A."/>
            <person name="Hugh J."/>
            <person name="Lohr M."/>
            <person name="Mayer K."/>
            <person name="Melkozernov A."/>
            <person name="Murata T."/>
            <person name="Nelson D."/>
            <person name="Pils B."/>
            <person name="Prigge M."/>
            <person name="Reiss B."/>
            <person name="Renner T."/>
            <person name="Rombauts S."/>
            <person name="Rushton P."/>
            <person name="Sanderfoot A."/>
            <person name="Schween G."/>
            <person name="Shiu S.-H."/>
            <person name="Stueber K."/>
            <person name="Theodoulou F.L."/>
            <person name="Tu H."/>
            <person name="Van de Peer Y."/>
            <person name="Verrier P.J."/>
            <person name="Waters E."/>
            <person name="Wood A."/>
            <person name="Yang L."/>
            <person name="Cove D."/>
            <person name="Cuming A."/>
            <person name="Hasebe M."/>
            <person name="Lucas S."/>
            <person name="Mishler D.B."/>
            <person name="Reski R."/>
            <person name="Grigoriev I."/>
            <person name="Quatrano R.S."/>
            <person name="Boore J.L."/>
        </authorList>
    </citation>
    <scope>NUCLEOTIDE SEQUENCE [LARGE SCALE GENOMIC DNA]</scope>
    <source>
        <strain evidence="2 3">cv. Gransden 2004</strain>
    </source>
</reference>
<name>A0A2K1IG72_PHYPA</name>
<dbReference type="PaxDb" id="3218-PP1S196_97V6.1"/>